<keyword evidence="2" id="KW-1185">Reference proteome</keyword>
<name>A0AAJ0D989_9PEZI</name>
<dbReference type="AlphaFoldDB" id="A0AAJ0D989"/>
<dbReference type="Proteomes" id="UP001271007">
    <property type="component" value="Unassembled WGS sequence"/>
</dbReference>
<evidence type="ECO:0000313" key="2">
    <source>
        <dbReference type="Proteomes" id="UP001271007"/>
    </source>
</evidence>
<reference evidence="1" key="1">
    <citation type="submission" date="2023-04" db="EMBL/GenBank/DDBJ databases">
        <title>Black Yeasts Isolated from many extreme environments.</title>
        <authorList>
            <person name="Coleine C."/>
            <person name="Stajich J.E."/>
            <person name="Selbmann L."/>
        </authorList>
    </citation>
    <scope>NUCLEOTIDE SEQUENCE</scope>
    <source>
        <strain evidence="1">CCFEE 5312</strain>
    </source>
</reference>
<protein>
    <submittedName>
        <fullName evidence="1">Uncharacterized protein</fullName>
    </submittedName>
</protein>
<proteinExistence type="predicted"/>
<organism evidence="1 2">
    <name type="scientific">Extremus antarcticus</name>
    <dbReference type="NCBI Taxonomy" id="702011"/>
    <lineage>
        <taxon>Eukaryota</taxon>
        <taxon>Fungi</taxon>
        <taxon>Dikarya</taxon>
        <taxon>Ascomycota</taxon>
        <taxon>Pezizomycotina</taxon>
        <taxon>Dothideomycetes</taxon>
        <taxon>Dothideomycetidae</taxon>
        <taxon>Mycosphaerellales</taxon>
        <taxon>Extremaceae</taxon>
        <taxon>Extremus</taxon>
    </lineage>
</organism>
<dbReference type="EMBL" id="JAWDJX010000233">
    <property type="protein sequence ID" value="KAK3045479.1"/>
    <property type="molecule type" value="Genomic_DNA"/>
</dbReference>
<accession>A0AAJ0D989</accession>
<gene>
    <name evidence="1" type="ORF">LTR09_012935</name>
</gene>
<comment type="caution">
    <text evidence="1">The sequence shown here is derived from an EMBL/GenBank/DDBJ whole genome shotgun (WGS) entry which is preliminary data.</text>
</comment>
<evidence type="ECO:0000313" key="1">
    <source>
        <dbReference type="EMBL" id="KAK3045479.1"/>
    </source>
</evidence>
<sequence>MPPVSPLSFAKDAYFPNDLSYHQLDGCASFFNSSERSFSRPKDQQFRSMPSPACSRTLSHDNLNYLGGTATDDGNAPGDSNHYFSTTAANGVTEVPAVYDAAGGQYPQAREYFSNTGSALPSTPLETRSFSHGPIQPFDIPYMAPSSGLGMADREGAWDSRWKFLFDVQKGQEPPSLSPTVSQYRQSSQAGPGLLAAEFDAARRQSTDTGSTSTKSVRSGNNPVSTVLAHHVYSVLNGEQAWNVIKQLQQAEIVRDVWSEVATLAHPDKAPEARESPLWDQIVSGKASLNLQELNSEDLVLVFSGLALLAKRAARLRSEPGKDSGGLDPLKVFIDSHTDQ</sequence>